<sequence length="108" mass="11316">MTGTKGLTGGTKVRAQVATVLWTLFALAAIFLAVGALCIALGANRDNGLVTFVLDVADAVDLGIFSRDNGIKQFEGGNAETKNALFNWGLGAVAWLVVGRVVERVVRP</sequence>
<reference evidence="1 2" key="1">
    <citation type="submission" date="2019-10" db="EMBL/GenBank/DDBJ databases">
        <title>Nocardioides novel species isolated from the excrement of Marmot.</title>
        <authorList>
            <person name="Zhang G."/>
        </authorList>
    </citation>
    <scope>NUCLEOTIDE SEQUENCE [LARGE SCALE GENOMIC DNA]</scope>
    <source>
        <strain evidence="2">zg-579</strain>
    </source>
</reference>
<gene>
    <name evidence="1" type="ORF">GGQ22_09645</name>
</gene>
<accession>A0A6I3JB51</accession>
<dbReference type="AlphaFoldDB" id="A0A6I3JB51"/>
<protein>
    <submittedName>
        <fullName evidence="1">Uncharacterized protein</fullName>
    </submittedName>
</protein>
<dbReference type="EMBL" id="WLCI01000009">
    <property type="protein sequence ID" value="MTB95348.1"/>
    <property type="molecule type" value="Genomic_DNA"/>
</dbReference>
<name>A0A6I3JB51_9ACTN</name>
<dbReference type="Proteomes" id="UP000433406">
    <property type="component" value="Unassembled WGS sequence"/>
</dbReference>
<organism evidence="1 2">
    <name type="scientific">Nocardioides marmotae</name>
    <dbReference type="NCBI Taxonomy" id="2663857"/>
    <lineage>
        <taxon>Bacteria</taxon>
        <taxon>Bacillati</taxon>
        <taxon>Actinomycetota</taxon>
        <taxon>Actinomycetes</taxon>
        <taxon>Propionibacteriales</taxon>
        <taxon>Nocardioidaceae</taxon>
        <taxon>Nocardioides</taxon>
    </lineage>
</organism>
<proteinExistence type="predicted"/>
<evidence type="ECO:0000313" key="1">
    <source>
        <dbReference type="EMBL" id="MTB95348.1"/>
    </source>
</evidence>
<comment type="caution">
    <text evidence="1">The sequence shown here is derived from an EMBL/GenBank/DDBJ whole genome shotgun (WGS) entry which is preliminary data.</text>
</comment>
<keyword evidence="2" id="KW-1185">Reference proteome</keyword>
<evidence type="ECO:0000313" key="2">
    <source>
        <dbReference type="Proteomes" id="UP000433406"/>
    </source>
</evidence>